<protein>
    <submittedName>
        <fullName evidence="3">ASCH domain-containing protein</fullName>
    </submittedName>
</protein>
<gene>
    <name evidence="2" type="ORF">GCM10008024_22770</name>
    <name evidence="3" type="ORF">SAMN05444006_1348</name>
</gene>
<reference evidence="2" key="3">
    <citation type="submission" date="2023-06" db="EMBL/GenBank/DDBJ databases">
        <authorList>
            <person name="Sun Q."/>
            <person name="Zhou Y."/>
        </authorList>
    </citation>
    <scope>NUCLEOTIDE SEQUENCE</scope>
    <source>
        <strain evidence="2">CGMCC 1.10859</strain>
    </source>
</reference>
<accession>A0AAN4ZZN3</accession>
<comment type="caution">
    <text evidence="2">The sequence shown here is derived from an EMBL/GenBank/DDBJ whole genome shotgun (WGS) entry which is preliminary data.</text>
</comment>
<dbReference type="EMBL" id="BNAB01000009">
    <property type="protein sequence ID" value="GHE02595.1"/>
    <property type="molecule type" value="Genomic_DNA"/>
</dbReference>
<dbReference type="InterPro" id="IPR015947">
    <property type="entry name" value="PUA-like_sf"/>
</dbReference>
<evidence type="ECO:0000313" key="5">
    <source>
        <dbReference type="Proteomes" id="UP000634647"/>
    </source>
</evidence>
<keyword evidence="4" id="KW-1185">Reference proteome</keyword>
<dbReference type="AlphaFoldDB" id="A0AAN4ZZN3"/>
<dbReference type="EMBL" id="FNOB01000034">
    <property type="protein sequence ID" value="SDX85266.1"/>
    <property type="molecule type" value="Genomic_DNA"/>
</dbReference>
<dbReference type="Proteomes" id="UP000634647">
    <property type="component" value="Unassembled WGS sequence"/>
</dbReference>
<sequence length="102" mass="11465">MQSLPVAERLFPAILSGEKTHTIRWREPRIVPGPMEYVCESTDRRVVVEVTRVWDVALRDAAALVGMQAAWPPDVMLAGKRAHYPQIKLGDMVLVVEHLPPV</sequence>
<organism evidence="2 5">
    <name type="scientific">Allgaiera indica</name>
    <dbReference type="NCBI Taxonomy" id="765699"/>
    <lineage>
        <taxon>Bacteria</taxon>
        <taxon>Pseudomonadati</taxon>
        <taxon>Pseudomonadota</taxon>
        <taxon>Alphaproteobacteria</taxon>
        <taxon>Rhodobacterales</taxon>
        <taxon>Paracoccaceae</taxon>
        <taxon>Allgaiera</taxon>
    </lineage>
</organism>
<evidence type="ECO:0000313" key="4">
    <source>
        <dbReference type="Proteomes" id="UP000199541"/>
    </source>
</evidence>
<dbReference type="RefSeq" id="WP_035840006.1">
    <property type="nucleotide sequence ID" value="NZ_BNAB01000009.1"/>
</dbReference>
<evidence type="ECO:0000259" key="1">
    <source>
        <dbReference type="SMART" id="SM01022"/>
    </source>
</evidence>
<dbReference type="InterPro" id="IPR007374">
    <property type="entry name" value="ASCH_domain"/>
</dbReference>
<proteinExistence type="predicted"/>
<evidence type="ECO:0000313" key="3">
    <source>
        <dbReference type="EMBL" id="SDX85266.1"/>
    </source>
</evidence>
<reference evidence="2" key="1">
    <citation type="journal article" date="2014" name="Int. J. Syst. Evol. Microbiol.">
        <title>Complete genome sequence of Corynebacterium casei LMG S-19264T (=DSM 44701T), isolated from a smear-ripened cheese.</title>
        <authorList>
            <consortium name="US DOE Joint Genome Institute (JGI-PGF)"/>
            <person name="Walter F."/>
            <person name="Albersmeier A."/>
            <person name="Kalinowski J."/>
            <person name="Ruckert C."/>
        </authorList>
    </citation>
    <scope>NUCLEOTIDE SEQUENCE</scope>
    <source>
        <strain evidence="2">CGMCC 1.10859</strain>
    </source>
</reference>
<evidence type="ECO:0000313" key="2">
    <source>
        <dbReference type="EMBL" id="GHE02595.1"/>
    </source>
</evidence>
<name>A0AAN4ZZN3_9RHOB</name>
<dbReference type="SUPFAM" id="SSF88697">
    <property type="entry name" value="PUA domain-like"/>
    <property type="match status" value="1"/>
</dbReference>
<reference evidence="3 4" key="2">
    <citation type="submission" date="2016-10" db="EMBL/GenBank/DDBJ databases">
        <authorList>
            <person name="Varghese N."/>
            <person name="Submissions S."/>
        </authorList>
    </citation>
    <scope>NUCLEOTIDE SEQUENCE [LARGE SCALE GENOMIC DNA]</scope>
    <source>
        <strain evidence="3 4">DSM 24802</strain>
    </source>
</reference>
<dbReference type="SMART" id="SM01022">
    <property type="entry name" value="ASCH"/>
    <property type="match status" value="1"/>
</dbReference>
<dbReference type="Pfam" id="PF04266">
    <property type="entry name" value="ASCH"/>
    <property type="match status" value="1"/>
</dbReference>
<feature type="domain" description="ASCH" evidence="1">
    <location>
        <begin position="4"/>
        <end position="101"/>
    </location>
</feature>
<dbReference type="Proteomes" id="UP000199541">
    <property type="component" value="Unassembled WGS sequence"/>
</dbReference>